<proteinExistence type="predicted"/>
<dbReference type="Pfam" id="PF13306">
    <property type="entry name" value="LRR_5"/>
    <property type="match status" value="1"/>
</dbReference>
<evidence type="ECO:0000313" key="4">
    <source>
        <dbReference type="Proteomes" id="UP001589688"/>
    </source>
</evidence>
<feature type="chain" id="PRO_5045455053" evidence="1">
    <location>
        <begin position="27"/>
        <end position="496"/>
    </location>
</feature>
<comment type="caution">
    <text evidence="3">The sequence shown here is derived from an EMBL/GenBank/DDBJ whole genome shotgun (WGS) entry which is preliminary data.</text>
</comment>
<dbReference type="EMBL" id="JBHLZF010000002">
    <property type="protein sequence ID" value="MFB9898065.1"/>
    <property type="molecule type" value="Genomic_DNA"/>
</dbReference>
<feature type="domain" description="BACON" evidence="2">
    <location>
        <begin position="75"/>
        <end position="128"/>
    </location>
</feature>
<dbReference type="Pfam" id="PF13004">
    <property type="entry name" value="BACON"/>
    <property type="match status" value="1"/>
</dbReference>
<dbReference type="PROSITE" id="PS51257">
    <property type="entry name" value="PROKAR_LIPOPROTEIN"/>
    <property type="match status" value="1"/>
</dbReference>
<reference evidence="3 4" key="1">
    <citation type="submission" date="2024-09" db="EMBL/GenBank/DDBJ databases">
        <authorList>
            <person name="Sun Q."/>
            <person name="Mori K."/>
        </authorList>
    </citation>
    <scope>NUCLEOTIDE SEQUENCE [LARGE SCALE GENOMIC DNA]</scope>
    <source>
        <strain evidence="3 4">ATCC 51272</strain>
    </source>
</reference>
<evidence type="ECO:0000256" key="1">
    <source>
        <dbReference type="SAM" id="SignalP"/>
    </source>
</evidence>
<gene>
    <name evidence="3" type="ORF">ACFFK8_09755</name>
</gene>
<dbReference type="RefSeq" id="WP_027952160.1">
    <property type="nucleotide sequence ID" value="NZ_JADU01000012.1"/>
</dbReference>
<dbReference type="Proteomes" id="UP001589688">
    <property type="component" value="Unassembled WGS sequence"/>
</dbReference>
<dbReference type="CDD" id="cd14948">
    <property type="entry name" value="BACON"/>
    <property type="match status" value="1"/>
</dbReference>
<sequence>MKRLRLVNAWLATCALLLLTACGSDSEQPQPTTDPATRQILEQQEVLTGAADTTLALVLRSGDEPWQATVDNGETAEGESPWCTATVANAGETSTVQIHVTRNPEMGWRRAQLTLTQGERRYVVTLRQHFAPQLRLRSTHIDVATDSTNAYVFVTANLEHTVTVPAEASWLKVESRMAEKWGGPTRPYATFIYRLRCEPNRGLGRAAELTIAAPGAVPVSVTVHQGPRTLREQEEMRVDKPGELGTLLGSDPRKWRELRSLKLSGQLNDADMQALRTLLCPEVSWRWTNAEGNVVSTHHGIPLNLQQVDLGECSLVTCGTYAEKAIGTTLDAYVSRRPDVLADGAFSITRTPLQRVVLPRGLTAIGHRAFHLCLELCEVDFPASVRSVGSYAFFNCSKLSQIHIPADSQLETLGDEAFHTGARLDEISYPATLQMGPDQGFKGNFTARRIHVKWLVPPALGRFGVNKTSVLCVPRGTAALYRAAPGWNRASEIVEE</sequence>
<keyword evidence="1" id="KW-0732">Signal</keyword>
<protein>
    <submittedName>
        <fullName evidence="3">Leucine-rich repeat protein</fullName>
    </submittedName>
</protein>
<evidence type="ECO:0000259" key="2">
    <source>
        <dbReference type="Pfam" id="PF13004"/>
    </source>
</evidence>
<name>A0ABV5ZL39_9BACT</name>
<dbReference type="Gene3D" id="3.80.10.10">
    <property type="entry name" value="Ribonuclease Inhibitor"/>
    <property type="match status" value="1"/>
</dbReference>
<evidence type="ECO:0000313" key="3">
    <source>
        <dbReference type="EMBL" id="MFB9898065.1"/>
    </source>
</evidence>
<dbReference type="InterPro" id="IPR026906">
    <property type="entry name" value="LRR_5"/>
</dbReference>
<accession>A0ABV5ZL39</accession>
<keyword evidence="4" id="KW-1185">Reference proteome</keyword>
<feature type="signal peptide" evidence="1">
    <location>
        <begin position="1"/>
        <end position="26"/>
    </location>
</feature>
<dbReference type="InterPro" id="IPR032675">
    <property type="entry name" value="LRR_dom_sf"/>
</dbReference>
<dbReference type="InterPro" id="IPR024361">
    <property type="entry name" value="BACON"/>
</dbReference>
<organism evidence="3 4">
    <name type="scientific">Hallella seregens ATCC 51272</name>
    <dbReference type="NCBI Taxonomy" id="1336250"/>
    <lineage>
        <taxon>Bacteria</taxon>
        <taxon>Pseudomonadati</taxon>
        <taxon>Bacteroidota</taxon>
        <taxon>Bacteroidia</taxon>
        <taxon>Bacteroidales</taxon>
        <taxon>Prevotellaceae</taxon>
        <taxon>Hallella</taxon>
    </lineage>
</organism>